<dbReference type="AlphaFoldDB" id="A0A2T7UQB2"/>
<dbReference type="InterPro" id="IPR018060">
    <property type="entry name" value="HTH_AraC"/>
</dbReference>
<dbReference type="PANTHER" id="PTHR46796:SF6">
    <property type="entry name" value="ARAC SUBFAMILY"/>
    <property type="match status" value="1"/>
</dbReference>
<dbReference type="Pfam" id="PF12833">
    <property type="entry name" value="HTH_18"/>
    <property type="match status" value="1"/>
</dbReference>
<dbReference type="SUPFAM" id="SSF46689">
    <property type="entry name" value="Homeodomain-like"/>
    <property type="match status" value="1"/>
</dbReference>
<dbReference type="Gene3D" id="1.10.10.60">
    <property type="entry name" value="Homeodomain-like"/>
    <property type="match status" value="1"/>
</dbReference>
<dbReference type="RefSeq" id="WP_107752502.1">
    <property type="nucleotide sequence ID" value="NZ_QBKF01000007.1"/>
</dbReference>
<evidence type="ECO:0000256" key="1">
    <source>
        <dbReference type="ARBA" id="ARBA00023015"/>
    </source>
</evidence>
<sequence>MTRPYLDRHRFVLGDASAHLGFLHCERLAARSHIHDWSVEAHFHEGLSQVLVFAGGVVEALVDHSPARIEGPAVLWLPALCSHAFRYPVGMQGWSITLPASDTARIAAEAPWLDSWIARPQVLSGPGLTETLLPLVARIEGESTGTSADRSMALEALFRLLLIEMGRGLAAEGAAATGIAGRKQQLVARFQRLVDETAPLPDAAALARSLSVTRTHLTRAIREVTGRTASEILAEQRVLRARRSLAFSPEPISAIAYELGFSSPSYFTRFLVARTGETPSAFRQRFRRGLTAG</sequence>
<comment type="caution">
    <text evidence="5">The sequence shown here is derived from an EMBL/GenBank/DDBJ whole genome shotgun (WGS) entry which is preliminary data.</text>
</comment>
<evidence type="ECO:0000259" key="4">
    <source>
        <dbReference type="PROSITE" id="PS01124"/>
    </source>
</evidence>
<dbReference type="GO" id="GO:0043565">
    <property type="term" value="F:sequence-specific DNA binding"/>
    <property type="evidence" value="ECO:0007669"/>
    <property type="project" value="InterPro"/>
</dbReference>
<protein>
    <recommendedName>
        <fullName evidence="4">HTH araC/xylS-type domain-containing protein</fullName>
    </recommendedName>
</protein>
<dbReference type="SUPFAM" id="SSF51215">
    <property type="entry name" value="Regulatory protein AraC"/>
    <property type="match status" value="1"/>
</dbReference>
<keyword evidence="6" id="KW-1185">Reference proteome</keyword>
<evidence type="ECO:0000313" key="6">
    <source>
        <dbReference type="Proteomes" id="UP000244810"/>
    </source>
</evidence>
<dbReference type="InterPro" id="IPR009057">
    <property type="entry name" value="Homeodomain-like_sf"/>
</dbReference>
<keyword evidence="1" id="KW-0805">Transcription regulation</keyword>
<dbReference type="SMART" id="SM00342">
    <property type="entry name" value="HTH_ARAC"/>
    <property type="match status" value="1"/>
</dbReference>
<organism evidence="5 6">
    <name type="scientific">Pararhodobacter aggregans</name>
    <dbReference type="NCBI Taxonomy" id="404875"/>
    <lineage>
        <taxon>Bacteria</taxon>
        <taxon>Pseudomonadati</taxon>
        <taxon>Pseudomonadota</taxon>
        <taxon>Alphaproteobacteria</taxon>
        <taxon>Rhodobacterales</taxon>
        <taxon>Paracoccaceae</taxon>
        <taxon>Pararhodobacter</taxon>
    </lineage>
</organism>
<feature type="domain" description="HTH araC/xylS-type" evidence="4">
    <location>
        <begin position="184"/>
        <end position="285"/>
    </location>
</feature>
<reference evidence="5 6" key="1">
    <citation type="journal article" date="2011" name="Syst. Appl. Microbiol.">
        <title>Defluviimonas denitrificans gen. nov., sp. nov., and Pararhodobacter aggregans gen. nov., sp. nov., non-phototrophic Rhodobacteraceae from the biofilter of a marine aquaculture.</title>
        <authorList>
            <person name="Foesel B.U."/>
            <person name="Drake H.L."/>
            <person name="Schramm A."/>
        </authorList>
    </citation>
    <scope>NUCLEOTIDE SEQUENCE [LARGE SCALE GENOMIC DNA]</scope>
    <source>
        <strain evidence="5 6">D1-19</strain>
    </source>
</reference>
<dbReference type="InterPro" id="IPR050204">
    <property type="entry name" value="AraC_XylS_family_regulators"/>
</dbReference>
<keyword evidence="3" id="KW-0804">Transcription</keyword>
<dbReference type="GO" id="GO:0003700">
    <property type="term" value="F:DNA-binding transcription factor activity"/>
    <property type="evidence" value="ECO:0007669"/>
    <property type="project" value="InterPro"/>
</dbReference>
<dbReference type="EMBL" id="QDDR01000007">
    <property type="protein sequence ID" value="PVE46930.1"/>
    <property type="molecule type" value="Genomic_DNA"/>
</dbReference>
<dbReference type="InterPro" id="IPR037923">
    <property type="entry name" value="HTH-like"/>
</dbReference>
<evidence type="ECO:0000256" key="2">
    <source>
        <dbReference type="ARBA" id="ARBA00023125"/>
    </source>
</evidence>
<keyword evidence="2" id="KW-0238">DNA-binding</keyword>
<accession>A0A2T7UQB2</accession>
<evidence type="ECO:0000313" key="5">
    <source>
        <dbReference type="EMBL" id="PVE46930.1"/>
    </source>
</evidence>
<gene>
    <name evidence="5" type="ORF">DDE23_14745</name>
</gene>
<dbReference type="Proteomes" id="UP000244810">
    <property type="component" value="Unassembled WGS sequence"/>
</dbReference>
<name>A0A2T7UQB2_9RHOB</name>
<dbReference type="PROSITE" id="PS01124">
    <property type="entry name" value="HTH_ARAC_FAMILY_2"/>
    <property type="match status" value="1"/>
</dbReference>
<evidence type="ECO:0000256" key="3">
    <source>
        <dbReference type="ARBA" id="ARBA00023163"/>
    </source>
</evidence>
<dbReference type="OrthoDB" id="9814125at2"/>
<dbReference type="PANTHER" id="PTHR46796">
    <property type="entry name" value="HTH-TYPE TRANSCRIPTIONAL ACTIVATOR RHAS-RELATED"/>
    <property type="match status" value="1"/>
</dbReference>
<proteinExistence type="predicted"/>